<evidence type="ECO:0000313" key="2">
    <source>
        <dbReference type="EMBL" id="TFB15020.1"/>
    </source>
</evidence>
<reference evidence="2 3" key="1">
    <citation type="submission" date="2019-03" db="EMBL/GenBank/DDBJ databases">
        <authorList>
            <person name="He R.-H."/>
        </authorList>
    </citation>
    <scope>NUCLEOTIDE SEQUENCE [LARGE SCALE GENOMIC DNA]</scope>
    <source>
        <strain evidence="3">SH 714</strain>
    </source>
</reference>
<keyword evidence="1" id="KW-0472">Membrane</keyword>
<name>A0A4Y8IEQ0_9BACI</name>
<comment type="caution">
    <text evidence="2">The sequence shown here is derived from an EMBL/GenBank/DDBJ whole genome shotgun (WGS) entry which is preliminary data.</text>
</comment>
<dbReference type="AlphaFoldDB" id="A0A4Y8IEQ0"/>
<dbReference type="RefSeq" id="WP_134340763.1">
    <property type="nucleotide sequence ID" value="NZ_SOPW01000014.1"/>
</dbReference>
<proteinExistence type="predicted"/>
<feature type="transmembrane region" description="Helical" evidence="1">
    <location>
        <begin position="6"/>
        <end position="24"/>
    </location>
</feature>
<evidence type="ECO:0000256" key="1">
    <source>
        <dbReference type="SAM" id="Phobius"/>
    </source>
</evidence>
<protein>
    <submittedName>
        <fullName evidence="2">Uncharacterized protein</fullName>
    </submittedName>
</protein>
<gene>
    <name evidence="2" type="ORF">E3U55_12245</name>
</gene>
<sequence length="145" mass="16481">MSERKLLIIIGIVGLTLVVGMIIFQQLPPKHEPINTKNVMAIHISTHTEKDIKMVDSDKYMEVVELFNEHPVEQTSSMEENPRSEASIIIDAESPSQGRETIILNYTENGIFVERTDTGNPDKYVLVDVEDRLNDVFKKIIISNE</sequence>
<keyword evidence="1" id="KW-0812">Transmembrane</keyword>
<accession>A0A4Y8IEQ0</accession>
<organism evidence="2 3">
    <name type="scientific">Filobacillus milosensis</name>
    <dbReference type="NCBI Taxonomy" id="94137"/>
    <lineage>
        <taxon>Bacteria</taxon>
        <taxon>Bacillati</taxon>
        <taxon>Bacillota</taxon>
        <taxon>Bacilli</taxon>
        <taxon>Bacillales</taxon>
        <taxon>Bacillaceae</taxon>
        <taxon>Filobacillus</taxon>
    </lineage>
</organism>
<keyword evidence="3" id="KW-1185">Reference proteome</keyword>
<keyword evidence="1" id="KW-1133">Transmembrane helix</keyword>
<dbReference type="Proteomes" id="UP000297975">
    <property type="component" value="Unassembled WGS sequence"/>
</dbReference>
<evidence type="ECO:0000313" key="3">
    <source>
        <dbReference type="Proteomes" id="UP000297975"/>
    </source>
</evidence>
<dbReference type="EMBL" id="SOPW01000014">
    <property type="protein sequence ID" value="TFB15020.1"/>
    <property type="molecule type" value="Genomic_DNA"/>
</dbReference>